<feature type="transmembrane region" description="Helical" evidence="7">
    <location>
        <begin position="1974"/>
        <end position="1995"/>
    </location>
</feature>
<dbReference type="PANTHER" id="PTHR13167">
    <property type="entry name" value="PIEZO-TYPE MECHANOSENSITIVE ION CHANNEL COMPONENT"/>
    <property type="match status" value="1"/>
</dbReference>
<dbReference type="GO" id="GO:0016020">
    <property type="term" value="C:membrane"/>
    <property type="evidence" value="ECO:0007669"/>
    <property type="project" value="UniProtKB-SubCell"/>
</dbReference>
<evidence type="ECO:0000256" key="3">
    <source>
        <dbReference type="ARBA" id="ARBA00022692"/>
    </source>
</evidence>
<feature type="transmembrane region" description="Helical" evidence="7">
    <location>
        <begin position="976"/>
        <end position="995"/>
    </location>
</feature>
<dbReference type="InterPro" id="IPR056768">
    <property type="entry name" value="THU_Piezo"/>
</dbReference>
<evidence type="ECO:0000256" key="1">
    <source>
        <dbReference type="ARBA" id="ARBA00004141"/>
    </source>
</evidence>
<feature type="domain" description="Fibronectin type-III" evidence="8">
    <location>
        <begin position="1465"/>
        <end position="1567"/>
    </location>
</feature>
<evidence type="ECO:0000256" key="7">
    <source>
        <dbReference type="SAM" id="Phobius"/>
    </source>
</evidence>
<keyword evidence="5 7" id="KW-0472">Membrane</keyword>
<dbReference type="InterPro" id="IPR013783">
    <property type="entry name" value="Ig-like_fold"/>
</dbReference>
<evidence type="ECO:0000256" key="6">
    <source>
        <dbReference type="SAM" id="MobiDB-lite"/>
    </source>
</evidence>
<evidence type="ECO:0000259" key="8">
    <source>
        <dbReference type="PROSITE" id="PS50853"/>
    </source>
</evidence>
<dbReference type="InterPro" id="IPR027272">
    <property type="entry name" value="Piezo"/>
</dbReference>
<dbReference type="Pfam" id="PF00041">
    <property type="entry name" value="fn3"/>
    <property type="match status" value="1"/>
</dbReference>
<feature type="transmembrane region" description="Helical" evidence="7">
    <location>
        <begin position="665"/>
        <end position="688"/>
    </location>
</feature>
<feature type="transmembrane region" description="Helical" evidence="7">
    <location>
        <begin position="1643"/>
        <end position="1671"/>
    </location>
</feature>
<feature type="transmembrane region" description="Helical" evidence="7">
    <location>
        <begin position="948"/>
        <end position="964"/>
    </location>
</feature>
<feature type="transmembrane region" description="Helical" evidence="7">
    <location>
        <begin position="1048"/>
        <end position="1069"/>
    </location>
</feature>
<dbReference type="Pfam" id="PF23188">
    <property type="entry name" value="THU_Piezo1"/>
    <property type="match status" value="1"/>
</dbReference>
<feature type="transmembrane region" description="Helical" evidence="7">
    <location>
        <begin position="319"/>
        <end position="338"/>
    </location>
</feature>
<feature type="region of interest" description="Disordered" evidence="6">
    <location>
        <begin position="1830"/>
        <end position="1850"/>
    </location>
</feature>
<dbReference type="Proteomes" id="UP000195557">
    <property type="component" value="Unassembled WGS sequence"/>
</dbReference>
<name>A0A1Y5ILC4_OSTTA</name>
<dbReference type="InterPro" id="IPR036116">
    <property type="entry name" value="FN3_sf"/>
</dbReference>
<dbReference type="GO" id="GO:0071260">
    <property type="term" value="P:cellular response to mechanical stimulus"/>
    <property type="evidence" value="ECO:0007669"/>
    <property type="project" value="TreeGrafter"/>
</dbReference>
<feature type="transmembrane region" description="Helical" evidence="7">
    <location>
        <begin position="386"/>
        <end position="409"/>
    </location>
</feature>
<dbReference type="SMART" id="SM00060">
    <property type="entry name" value="FN3"/>
    <property type="match status" value="1"/>
</dbReference>
<dbReference type="GO" id="GO:0008381">
    <property type="term" value="F:mechanosensitive monoatomic ion channel activity"/>
    <property type="evidence" value="ECO:0007669"/>
    <property type="project" value="InterPro"/>
</dbReference>
<feature type="transmembrane region" description="Helical" evidence="7">
    <location>
        <begin position="567"/>
        <end position="585"/>
    </location>
</feature>
<dbReference type="Pfam" id="PF12166">
    <property type="entry name" value="Piezo_cap"/>
    <property type="match status" value="1"/>
</dbReference>
<feature type="transmembrane region" description="Helical" evidence="7">
    <location>
        <begin position="1943"/>
        <end position="1965"/>
    </location>
</feature>
<dbReference type="SUPFAM" id="SSF49265">
    <property type="entry name" value="Fibronectin type III"/>
    <property type="match status" value="1"/>
</dbReference>
<dbReference type="PROSITE" id="PS50853">
    <property type="entry name" value="FN3"/>
    <property type="match status" value="1"/>
</dbReference>
<dbReference type="GO" id="GO:0050982">
    <property type="term" value="P:detection of mechanical stimulus"/>
    <property type="evidence" value="ECO:0007669"/>
    <property type="project" value="TreeGrafter"/>
</dbReference>
<feature type="transmembrane region" description="Helical" evidence="7">
    <location>
        <begin position="1683"/>
        <end position="1701"/>
    </location>
</feature>
<proteinExistence type="inferred from homology"/>
<dbReference type="GO" id="GO:0005261">
    <property type="term" value="F:monoatomic cation channel activity"/>
    <property type="evidence" value="ECO:0007669"/>
    <property type="project" value="TreeGrafter"/>
</dbReference>
<feature type="transmembrane region" description="Helical" evidence="7">
    <location>
        <begin position="2007"/>
        <end position="2027"/>
    </location>
</feature>
<evidence type="ECO:0000256" key="5">
    <source>
        <dbReference type="ARBA" id="ARBA00023136"/>
    </source>
</evidence>
<dbReference type="GO" id="GO:0042391">
    <property type="term" value="P:regulation of membrane potential"/>
    <property type="evidence" value="ECO:0007669"/>
    <property type="project" value="TreeGrafter"/>
</dbReference>
<feature type="transmembrane region" description="Helical" evidence="7">
    <location>
        <begin position="173"/>
        <end position="196"/>
    </location>
</feature>
<comment type="similarity">
    <text evidence="2">Belongs to the PIEZO (TC 1.A.75) family.</text>
</comment>
<organism evidence="9">
    <name type="scientific">Ostreococcus tauri</name>
    <name type="common">Marine green alga</name>
    <dbReference type="NCBI Taxonomy" id="70448"/>
    <lineage>
        <taxon>Eukaryota</taxon>
        <taxon>Viridiplantae</taxon>
        <taxon>Chlorophyta</taxon>
        <taxon>Mamiellophyceae</taxon>
        <taxon>Mamiellales</taxon>
        <taxon>Bathycoccaceae</taxon>
        <taxon>Ostreococcus</taxon>
    </lineage>
</organism>
<sequence>MSEDARAPTYARGAHGAALAAAACARCDLVSLSYAVLFLTMCASTQPTERAILRSSKTAAVSGFVAGAFILAHIIFQTLIAIVSETPETWFRVFGLQKFSTPSVVARSLVPDALLFVFSFWVRAELARELDAMKDDEGPRSTAINTWLHEMLSAVLGLTEHELRKSAQKWWRLLGLICCAVTGYSANGVVQFFLFISVYTRFVGGQGDVRMSKWTRFQHRISTTEKMQICTYIIIVGSYIFTSLENTSQVLENSKVAQILGFWKIGNGGRICCMSASETVGFVFAWLANICFAVAISYGDTDVSFTFTELAGFSVKREMYRPLLYVPYVAAAMTFTGLANVRGFSISVIQIVDVSTVLLTTLWMLASARRLVCKSGIGAFSEKWVFRLRIVLARYLEFQYAYLAFLYIWNIPKVAEALTKAWPVNLRRNLTPYDFGLIPVTALHSWKHMYHRYLTIMLCAMLWYWLDKCVKAEDGDEMNLHAYIGEDSQRSEDGSFRAKAMHENAETTKRIDDMSPFEIVYQAYACMMKHVRDSLGDKFEAILHQSSMEVLLLVATIAIAFRVDVLSVLYVVMIMFACIELAVPTNRGKPPKPLRQGTLGMLKTALRVLTDAWRYIKRLRRRNGSQITSEDCEVTPPPKTNARRVRESDYRHAQSMSIHTEVNDYGFWLALLAVISIVSKQITLLTVFQSGSLNTLVNERWGSWLGFISLYDSRLEDALETSRTCCAWPYVLDAAGTFCYDAGVIASASNQFPTRACLTFSTNWYIFGVYYMVVIFAVLHGFLQRRHNVKAQMKTKAATASSVPRASYWAKLRGEVRGCDAAKKLKLLIIAERMKKYATPEKKKKIATKDEGFSPMVAQTPIRGEEDVFADLQRALNDANSEELARTATGKEHLGWRAMVVRAVHRFVHWDLRSKFEVLDSVIDELGSLKYLLAMAVLLISAFLKSDVTSSVYIIILGYFLTFNNRDGIVRFQSQGYAIVLIIGAVLVVHVLAALRLPSLWLGTNYCENCPEKRFWLDVGSCPSSSIYAPSPPPPASASTYSCNSRPVWVQAYEIVADVLVILLVAHYVRRGHKNMVRADVRAAWMRGYMRAKGQQMGNSWVHSEQFTRLADKVNKRLAERRKLDETAELSFDEKVKLWDNVSAQLEQYVPVPEKAQEREEMKRAEWTSRRLSRQLTYASETQAIQRRYSFASIASMARRDRKLQQYGRSEALMTQYFHGLFHKYLLMLIVILTYVATVSQGKSDFVSLGYACISILFTTRYNGLRTNVRLFPTHKHGWWNGELFRLLPTYIFLVLTSKLVYQIPYLKPKLLSGTTAFVGACVEGTRKCETINSLFGIRKLGSACDASMLASDCVPVLSFRSGSIGVDIILFILCSVQTQLFSDERYVREILKLEKQELDRVARRTLFYRKYVLGWRAKTQREMDSEYQTIADKVRHSASATAEWTQFQRFRKSVDHEQMITTYVPHSVTVVPKSATTVEVSWKMDSAARDIEQFAIKRERHPRTTIFPHFVNPVRVDVDPESRSACKVVVADLTPGANYAFTVQACSKKYGYGPDSKESGVVTMPLREDDDGGDEPSTEGTFVTVIMRGYRFAMDAFSTILDPALYPRPQKSGDSEWTRKGDWGDSNIITGLGKIIFSQSELLVYISVVLNFVDHMDLMSICVVLFLVSFAAMWNPHPSPRTWMGIFWYSVGVYFVRMLVQSRVFCMQLKDGASADDRNRWYISAQPSCPTSTLYDHRVDGSYSTLSATLLTVPRGRSKVRDEVWTDIILILSLVLHLAHLRALGQRSHRDTKLLHPRKDYEEFNKVLFDTDDDLRLLRSTTPTLPKIGDDVEPVKQGSMEKRPSQLSREQRKLRRHIGKFLGMFGRIKKFWYFVARTFFTLIEQICLQNSAKVPRQNVGKPGVDLHALEVFLQLIIGIWFVTDYNNLVFASGTALSSTESFGTGLTISIACSVAWMILTRLVYLTRNVRAKLFLHMTVSALYVLLIFLFLPLLDSRAYMSPRHNSHLKWFTALMLTYFFVSAMQLREGFREGSQFKIMIMRFGPSSLGRLLYSLVNLIPFLFEIRSLLDWTVSDTSLDFFMWFRYEALYYALHKTSLVISFRKNKRQYYGGARPVPRVLKIILGGGTVAIIILLLTGPIFIFSTFNPALESNRVDTAQMSVQLDVVANAKTERQQLYTGFATGYPMSSDSEDAIKEELLSSLTYRSIDSDCVRFPRYSTTPWISPIDARTMLASTLTTTASASECKATLTFSAEFTRNGPPKAKAVSIDLVSSLSNADCSALATIINNGSGSLVLNAVVPRGFHLTPATDVEILDRVTSAYIGVNVSLTSTTRDYMWSVTPTGTYFPSVLNDFCGTDVSTPSTDRGVLFATVSDRYLVGLVTSLGLSSYSIRALYAFVFITVGYFVRSLFKFQLDDAFINEISNVDELVNVCRGLRLIRALDYPGRRRDEMKMYYALMRMVREASMRRVLTRNPDEI</sequence>
<keyword evidence="3 7" id="KW-0812">Transmembrane</keyword>
<protein>
    <recommendedName>
        <fullName evidence="8">Fibronectin type-III domain-containing protein</fullName>
    </recommendedName>
</protein>
<feature type="transmembrane region" description="Helical" evidence="7">
    <location>
        <begin position="60"/>
        <end position="84"/>
    </location>
</feature>
<dbReference type="InterPro" id="IPR031334">
    <property type="entry name" value="Piezo_cap_dom"/>
</dbReference>
<feature type="compositionally biased region" description="Basic and acidic residues" evidence="6">
    <location>
        <begin position="1830"/>
        <end position="1845"/>
    </location>
</feature>
<feature type="transmembrane region" description="Helical" evidence="7">
    <location>
        <begin position="1905"/>
        <end position="1923"/>
    </location>
</feature>
<dbReference type="EMBL" id="KZ155776">
    <property type="protein sequence ID" value="OUS47755.1"/>
    <property type="molecule type" value="Genomic_DNA"/>
</dbReference>
<dbReference type="Pfam" id="PF24874">
    <property type="entry name" value="Piezo_THU9_anchor"/>
    <property type="match status" value="1"/>
</dbReference>
<feature type="transmembrane region" description="Helical" evidence="7">
    <location>
        <begin position="279"/>
        <end position="298"/>
    </location>
</feature>
<feature type="transmembrane region" description="Helical" evidence="7">
    <location>
        <begin position="104"/>
        <end position="124"/>
    </location>
</feature>
<evidence type="ECO:0000256" key="4">
    <source>
        <dbReference type="ARBA" id="ARBA00022989"/>
    </source>
</evidence>
<dbReference type="CDD" id="cd00063">
    <property type="entry name" value="FN3"/>
    <property type="match status" value="1"/>
</dbReference>
<dbReference type="Gene3D" id="2.60.40.10">
    <property type="entry name" value="Immunoglobulins"/>
    <property type="match status" value="1"/>
</dbReference>
<feature type="transmembrane region" description="Helical" evidence="7">
    <location>
        <begin position="1221"/>
        <end position="1240"/>
    </location>
</feature>
<evidence type="ECO:0000313" key="9">
    <source>
        <dbReference type="EMBL" id="OUS47755.1"/>
    </source>
</evidence>
<dbReference type="PROSITE" id="PS51257">
    <property type="entry name" value="PROKAR_LIPOPROTEIN"/>
    <property type="match status" value="1"/>
</dbReference>
<feature type="transmembrane region" description="Helical" evidence="7">
    <location>
        <begin position="1246"/>
        <end position="1264"/>
    </location>
</feature>
<dbReference type="PANTHER" id="PTHR13167:SF25">
    <property type="entry name" value="PIEZO-TYPE MECHANOSENSITIVE ION CHANNEL COMPONENT"/>
    <property type="match status" value="1"/>
</dbReference>
<feature type="transmembrane region" description="Helical" evidence="7">
    <location>
        <begin position="764"/>
        <end position="783"/>
    </location>
</feature>
<keyword evidence="4 7" id="KW-1133">Transmembrane helix</keyword>
<dbReference type="InterPro" id="IPR003961">
    <property type="entry name" value="FN3_dom"/>
</dbReference>
<comment type="subcellular location">
    <subcellularLocation>
        <location evidence="1">Membrane</location>
        <topology evidence="1">Multi-pass membrane protein</topology>
    </subcellularLocation>
</comment>
<dbReference type="eggNOG" id="KOG1893">
    <property type="taxonomic scope" value="Eukaryota"/>
</dbReference>
<feature type="transmembrane region" description="Helical" evidence="7">
    <location>
        <begin position="449"/>
        <end position="466"/>
    </location>
</feature>
<feature type="transmembrane region" description="Helical" evidence="7">
    <location>
        <begin position="2084"/>
        <end position="2103"/>
    </location>
</feature>
<feature type="region of interest" description="Disordered" evidence="6">
    <location>
        <begin position="627"/>
        <end position="646"/>
    </location>
</feature>
<dbReference type="InterPro" id="IPR056770">
    <property type="entry name" value="Piezo_THU9_anchor"/>
</dbReference>
<evidence type="ECO:0000256" key="2">
    <source>
        <dbReference type="ARBA" id="ARBA00007821"/>
    </source>
</evidence>
<gene>
    <name evidence="9" type="ORF">BE221DRAFT_172670</name>
</gene>
<feature type="transmembrane region" description="Helical" evidence="7">
    <location>
        <begin position="2048"/>
        <end position="2064"/>
    </location>
</feature>
<feature type="transmembrane region" description="Helical" evidence="7">
    <location>
        <begin position="2123"/>
        <end position="2144"/>
    </location>
</feature>
<reference evidence="9" key="1">
    <citation type="submission" date="2017-04" db="EMBL/GenBank/DDBJ databases">
        <title>Population genomics of picophytoplankton unveils novel chromosome hypervariability.</title>
        <authorList>
            <consortium name="DOE Joint Genome Institute"/>
            <person name="Blanc-Mathieu R."/>
            <person name="Krasovec M."/>
            <person name="Hebrard M."/>
            <person name="Yau S."/>
            <person name="Desgranges E."/>
            <person name="Martin J."/>
            <person name="Schackwitz W."/>
            <person name="Kuo A."/>
            <person name="Salin G."/>
            <person name="Donnadieu C."/>
            <person name="Desdevises Y."/>
            <person name="Sanchez-Ferandin S."/>
            <person name="Moreau H."/>
            <person name="Rivals E."/>
            <person name="Grigoriev I.V."/>
            <person name="Grimsley N."/>
            <person name="Eyre-Walker A."/>
            <person name="Piganeau G."/>
        </authorList>
    </citation>
    <scope>NUCLEOTIDE SEQUENCE [LARGE SCALE GENOMIC DNA]</scope>
    <source>
        <strain evidence="9">RCC 1115</strain>
    </source>
</reference>
<accession>A0A1Y5ILC4</accession>